<dbReference type="Proteomes" id="UP001632037">
    <property type="component" value="Unassembled WGS sequence"/>
</dbReference>
<dbReference type="SUPFAM" id="SSF81383">
    <property type="entry name" value="F-box domain"/>
    <property type="match status" value="1"/>
</dbReference>
<dbReference type="InterPro" id="IPR001810">
    <property type="entry name" value="F-box_dom"/>
</dbReference>
<name>A0ABD3FH87_9STRA</name>
<keyword evidence="3" id="KW-1185">Reference proteome</keyword>
<dbReference type="AlphaFoldDB" id="A0ABD3FH87"/>
<accession>A0ABD3FH87</accession>
<sequence>MAMPLENVPLDIVPHVCKFLTGFDGFHLSHVNTYWSSYFSDGSFWRERIGEQQSRWSWKKQYVKTRSMLFQGLKVNHRPDDFDSFVYLADDTFRTSRPHFMLAHMGITSFSFDVWFSLLPATKDRHFGGIILGLQSSSRESQQWPHYHQQFAMVSSKGELYCSVLSGKQVVANHLKANRWYHLALSYENNNKQQNVYLNGKEISSVVGPRHHEWYHLRLAQVGTGCVTSDSLHCPYPGHVGWYGFHGVVDAFRVWKGKLSQDDVNVLAIGGEISTIPLSASAKPQQDTFLAKCTRPVEGTTMQFVK</sequence>
<gene>
    <name evidence="2" type="ORF">V7S43_009885</name>
</gene>
<evidence type="ECO:0000313" key="3">
    <source>
        <dbReference type="Proteomes" id="UP001632037"/>
    </source>
</evidence>
<dbReference type="Pfam" id="PF13385">
    <property type="entry name" value="Laminin_G_3"/>
    <property type="match status" value="1"/>
</dbReference>
<proteinExistence type="predicted"/>
<dbReference type="Gene3D" id="1.20.1280.50">
    <property type="match status" value="1"/>
</dbReference>
<dbReference type="PROSITE" id="PS50181">
    <property type="entry name" value="FBOX"/>
    <property type="match status" value="1"/>
</dbReference>
<dbReference type="EMBL" id="JBIMZQ010000021">
    <property type="protein sequence ID" value="KAL3665257.1"/>
    <property type="molecule type" value="Genomic_DNA"/>
</dbReference>
<reference evidence="2 3" key="1">
    <citation type="submission" date="2024-09" db="EMBL/GenBank/DDBJ databases">
        <title>Genome sequencing and assembly of Phytophthora oleae, isolate VK10A, causative agent of rot of olive drupes.</title>
        <authorList>
            <person name="Conti Taguali S."/>
            <person name="Riolo M."/>
            <person name="La Spada F."/>
            <person name="Cacciola S.O."/>
            <person name="Dionisio G."/>
        </authorList>
    </citation>
    <scope>NUCLEOTIDE SEQUENCE [LARGE SCALE GENOMIC DNA]</scope>
    <source>
        <strain evidence="2 3">VK10A</strain>
    </source>
</reference>
<evidence type="ECO:0000313" key="2">
    <source>
        <dbReference type="EMBL" id="KAL3665257.1"/>
    </source>
</evidence>
<organism evidence="2 3">
    <name type="scientific">Phytophthora oleae</name>
    <dbReference type="NCBI Taxonomy" id="2107226"/>
    <lineage>
        <taxon>Eukaryota</taxon>
        <taxon>Sar</taxon>
        <taxon>Stramenopiles</taxon>
        <taxon>Oomycota</taxon>
        <taxon>Peronosporomycetes</taxon>
        <taxon>Peronosporales</taxon>
        <taxon>Peronosporaceae</taxon>
        <taxon>Phytophthora</taxon>
    </lineage>
</organism>
<evidence type="ECO:0000259" key="1">
    <source>
        <dbReference type="PROSITE" id="PS50181"/>
    </source>
</evidence>
<dbReference type="InterPro" id="IPR013320">
    <property type="entry name" value="ConA-like_dom_sf"/>
</dbReference>
<protein>
    <recommendedName>
        <fullName evidence="1">F-box domain-containing protein</fullName>
    </recommendedName>
</protein>
<dbReference type="Gene3D" id="2.60.120.200">
    <property type="match status" value="1"/>
</dbReference>
<dbReference type="InterPro" id="IPR036047">
    <property type="entry name" value="F-box-like_dom_sf"/>
</dbReference>
<dbReference type="SUPFAM" id="SSF49899">
    <property type="entry name" value="Concanavalin A-like lectins/glucanases"/>
    <property type="match status" value="1"/>
</dbReference>
<comment type="caution">
    <text evidence="2">The sequence shown here is derived from an EMBL/GenBank/DDBJ whole genome shotgun (WGS) entry which is preliminary data.</text>
</comment>
<feature type="domain" description="F-box" evidence="1">
    <location>
        <begin position="2"/>
        <end position="48"/>
    </location>
</feature>